<keyword evidence="1" id="KW-0132">Cell division</keyword>
<organism evidence="4 5">
    <name type="scientific">Kalanchoe fedtschenkoi</name>
    <name type="common">Lavender scallops</name>
    <name type="synonym">South American air plant</name>
    <dbReference type="NCBI Taxonomy" id="63787"/>
    <lineage>
        <taxon>Eukaryota</taxon>
        <taxon>Viridiplantae</taxon>
        <taxon>Streptophyta</taxon>
        <taxon>Embryophyta</taxon>
        <taxon>Tracheophyta</taxon>
        <taxon>Spermatophyta</taxon>
        <taxon>Magnoliopsida</taxon>
        <taxon>eudicotyledons</taxon>
        <taxon>Gunneridae</taxon>
        <taxon>Pentapetalae</taxon>
        <taxon>Saxifragales</taxon>
        <taxon>Crassulaceae</taxon>
        <taxon>Kalanchoe</taxon>
    </lineage>
</organism>
<dbReference type="GO" id="GO:0005829">
    <property type="term" value="C:cytosol"/>
    <property type="evidence" value="ECO:0007669"/>
    <property type="project" value="TreeGrafter"/>
</dbReference>
<feature type="domain" description="Ataxin-10" evidence="3">
    <location>
        <begin position="288"/>
        <end position="386"/>
    </location>
</feature>
<dbReference type="InterPro" id="IPR019156">
    <property type="entry name" value="Ataxin-10_domain"/>
</dbReference>
<dbReference type="InterPro" id="IPR016024">
    <property type="entry name" value="ARM-type_fold"/>
</dbReference>
<dbReference type="Gene3D" id="1.25.10.10">
    <property type="entry name" value="Leucine-rich Repeat Variant"/>
    <property type="match status" value="1"/>
</dbReference>
<protein>
    <recommendedName>
        <fullName evidence="3">Ataxin-10 domain-containing protein</fullName>
    </recommendedName>
</protein>
<dbReference type="InterPro" id="IPR011989">
    <property type="entry name" value="ARM-like"/>
</dbReference>
<dbReference type="EnsemblPlants" id="Kaladp0011s0176.4.v1.1">
    <property type="protein sequence ID" value="Kaladp0011s0176.4.v1.1"/>
    <property type="gene ID" value="Kaladp0011s0176.v1.1"/>
</dbReference>
<dbReference type="Proteomes" id="UP000594263">
    <property type="component" value="Unplaced"/>
</dbReference>
<dbReference type="SUPFAM" id="SSF48371">
    <property type="entry name" value="ARM repeat"/>
    <property type="match status" value="1"/>
</dbReference>
<dbReference type="EnsemblPlants" id="Kaladp0011s0176.3.v1.1">
    <property type="protein sequence ID" value="Kaladp0011s0176.3.v1.1"/>
    <property type="gene ID" value="Kaladp0011s0176.v1.1"/>
</dbReference>
<evidence type="ECO:0000313" key="4">
    <source>
        <dbReference type="EnsemblPlants" id="Kaladp0011s0176.3.v1.1"/>
    </source>
</evidence>
<evidence type="ECO:0000259" key="3">
    <source>
        <dbReference type="Pfam" id="PF09759"/>
    </source>
</evidence>
<dbReference type="PANTHER" id="PTHR13255:SF0">
    <property type="entry name" value="ATAXIN-10"/>
    <property type="match status" value="1"/>
</dbReference>
<dbReference type="Pfam" id="PF09759">
    <property type="entry name" value="Atx10homo_assoc"/>
    <property type="match status" value="1"/>
</dbReference>
<evidence type="ECO:0000256" key="2">
    <source>
        <dbReference type="ARBA" id="ARBA00023306"/>
    </source>
</evidence>
<name>A0A7N0RG15_KALFE</name>
<sequence length="391" mass="43203">MDQSLWHPLFIAANSHDKTDCLEILIKFSQTMDGRAHLASQNILFPVLKLLESVSYPQDRDLLVSSLKLLRNLCAGNIYNQNLFVELKGVSAILSLLTSVRSSAVLDDGVVRIGLQLLGNVSLAGEEHQRAVWQQLFPTEFAWIAKIQRCNTCDPLCMIIYLCSDGSSEMAVQLFEDQGLSLIAEIIRTTSRVASVDFASRSSSGLPTGSPLIDVLGYSLTLIRDLCAQGDSKDASAEFVDSIISSGLLELLLDLLRQLEPPAIVKKGMDQAGSSSPFPSKLCPYKGFRRDIVGVIGNCAFHRKHVQDYIRKKNGIILLLQQCVTDEENPYLREWGIWSIRNLLEDNLENQKEVADLKIQGAVDVPEISGLGIKLEVDKQTGHARLVNIPT</sequence>
<dbReference type="GO" id="GO:0051301">
    <property type="term" value="P:cell division"/>
    <property type="evidence" value="ECO:0007669"/>
    <property type="project" value="UniProtKB-KW"/>
</dbReference>
<dbReference type="PANTHER" id="PTHR13255">
    <property type="entry name" value="ATAXIN-10"/>
    <property type="match status" value="1"/>
</dbReference>
<dbReference type="AlphaFoldDB" id="A0A7N0RG15"/>
<evidence type="ECO:0000313" key="5">
    <source>
        <dbReference type="Proteomes" id="UP000594263"/>
    </source>
</evidence>
<keyword evidence="2" id="KW-0131">Cell cycle</keyword>
<dbReference type="InterPro" id="IPR051374">
    <property type="entry name" value="Ataxin-10/CTR86_families"/>
</dbReference>
<evidence type="ECO:0000256" key="1">
    <source>
        <dbReference type="ARBA" id="ARBA00022618"/>
    </source>
</evidence>
<dbReference type="Gramene" id="Kaladp0011s0176.4.v1.1">
    <property type="protein sequence ID" value="Kaladp0011s0176.4.v1.1"/>
    <property type="gene ID" value="Kaladp0011s0176.v1.1"/>
</dbReference>
<proteinExistence type="predicted"/>
<accession>A0A7N0RG15</accession>
<reference evidence="4" key="1">
    <citation type="submission" date="2021-01" db="UniProtKB">
        <authorList>
            <consortium name="EnsemblPlants"/>
        </authorList>
    </citation>
    <scope>IDENTIFICATION</scope>
</reference>
<keyword evidence="5" id="KW-1185">Reference proteome</keyword>
<dbReference type="Gramene" id="Kaladp0011s0176.3.v1.1">
    <property type="protein sequence ID" value="Kaladp0011s0176.3.v1.1"/>
    <property type="gene ID" value="Kaladp0011s0176.v1.1"/>
</dbReference>